<dbReference type="InterPro" id="IPR036322">
    <property type="entry name" value="WD40_repeat_dom_sf"/>
</dbReference>
<comment type="subcellular location">
    <subcellularLocation>
        <location evidence="2">Cytoplasm</location>
    </subcellularLocation>
    <subcellularLocation>
        <location evidence="1">Nucleus</location>
    </subcellularLocation>
</comment>
<dbReference type="OrthoDB" id="27911at2759"/>
<evidence type="ECO:0000313" key="12">
    <source>
        <dbReference type="EMBL" id="KAA0196184.1"/>
    </source>
</evidence>
<comment type="pathway">
    <text evidence="3">tRNA modification; 5-methoxycarbonylmethyl-2-thiouridine-tRNA biosynthesis.</text>
</comment>
<keyword evidence="13" id="KW-1185">Reference proteome</keyword>
<dbReference type="EMBL" id="LUCM01003210">
    <property type="protein sequence ID" value="KAA0196184.1"/>
    <property type="molecule type" value="Genomic_DNA"/>
</dbReference>
<evidence type="ECO:0000256" key="4">
    <source>
        <dbReference type="ARBA" id="ARBA00005881"/>
    </source>
</evidence>
<keyword evidence="6" id="KW-0963">Cytoplasm</keyword>
<dbReference type="Proteomes" id="UP000728185">
    <property type="component" value="Unassembled WGS sequence"/>
</dbReference>
<dbReference type="UniPathway" id="UPA00988"/>
<name>A0A8E0VLJ6_9TREM</name>
<keyword evidence="10" id="KW-0539">Nucleus</keyword>
<dbReference type="SUPFAM" id="SSF50978">
    <property type="entry name" value="WD40 repeat-like"/>
    <property type="match status" value="1"/>
</dbReference>
<proteinExistence type="inferred from homology"/>
<evidence type="ECO:0000313" key="13">
    <source>
        <dbReference type="Proteomes" id="UP000728185"/>
    </source>
</evidence>
<feature type="repeat" description="WD" evidence="11">
    <location>
        <begin position="290"/>
        <end position="329"/>
    </location>
</feature>
<dbReference type="AlphaFoldDB" id="A0A8E0VLJ6"/>
<keyword evidence="7 11" id="KW-0853">WD repeat</keyword>
<organism evidence="12 13">
    <name type="scientific">Fasciolopsis buskii</name>
    <dbReference type="NCBI Taxonomy" id="27845"/>
    <lineage>
        <taxon>Eukaryota</taxon>
        <taxon>Metazoa</taxon>
        <taxon>Spiralia</taxon>
        <taxon>Lophotrochozoa</taxon>
        <taxon>Platyhelminthes</taxon>
        <taxon>Trematoda</taxon>
        <taxon>Digenea</taxon>
        <taxon>Plagiorchiida</taxon>
        <taxon>Echinostomata</taxon>
        <taxon>Echinostomatoidea</taxon>
        <taxon>Fasciolidae</taxon>
        <taxon>Fasciolopsis</taxon>
    </lineage>
</organism>
<dbReference type="PANTHER" id="PTHR44111:SF1">
    <property type="entry name" value="ELONGATOR COMPLEX PROTEIN 2"/>
    <property type="match status" value="1"/>
</dbReference>
<dbReference type="GO" id="GO:0005737">
    <property type="term" value="C:cytoplasm"/>
    <property type="evidence" value="ECO:0007669"/>
    <property type="project" value="UniProtKB-SubCell"/>
</dbReference>
<comment type="caution">
    <text evidence="12">The sequence shown here is derived from an EMBL/GenBank/DDBJ whole genome shotgun (WGS) entry which is preliminary data.</text>
</comment>
<keyword evidence="8" id="KW-0819">tRNA processing</keyword>
<keyword evidence="9" id="KW-0677">Repeat</keyword>
<evidence type="ECO:0000256" key="7">
    <source>
        <dbReference type="ARBA" id="ARBA00022574"/>
    </source>
</evidence>
<evidence type="ECO:0000256" key="9">
    <source>
        <dbReference type="ARBA" id="ARBA00022737"/>
    </source>
</evidence>
<accession>A0A8E0VLJ6</accession>
<evidence type="ECO:0000256" key="6">
    <source>
        <dbReference type="ARBA" id="ARBA00022490"/>
    </source>
</evidence>
<dbReference type="GO" id="GO:0005634">
    <property type="term" value="C:nucleus"/>
    <property type="evidence" value="ECO:0007669"/>
    <property type="project" value="UniProtKB-SubCell"/>
</dbReference>
<evidence type="ECO:0000256" key="3">
    <source>
        <dbReference type="ARBA" id="ARBA00005043"/>
    </source>
</evidence>
<evidence type="ECO:0000256" key="11">
    <source>
        <dbReference type="PROSITE-ProRule" id="PRU00221"/>
    </source>
</evidence>
<dbReference type="GO" id="GO:0033588">
    <property type="term" value="C:elongator holoenzyme complex"/>
    <property type="evidence" value="ECO:0007669"/>
    <property type="project" value="InterPro"/>
</dbReference>
<evidence type="ECO:0000256" key="2">
    <source>
        <dbReference type="ARBA" id="ARBA00004496"/>
    </source>
</evidence>
<comment type="similarity">
    <text evidence="4">Belongs to the WD repeat ELP2 family.</text>
</comment>
<dbReference type="InterPro" id="IPR037289">
    <property type="entry name" value="Elp2"/>
</dbReference>
<evidence type="ECO:0000256" key="1">
    <source>
        <dbReference type="ARBA" id="ARBA00004123"/>
    </source>
</evidence>
<evidence type="ECO:0000256" key="10">
    <source>
        <dbReference type="ARBA" id="ARBA00023242"/>
    </source>
</evidence>
<evidence type="ECO:0000256" key="8">
    <source>
        <dbReference type="ARBA" id="ARBA00022694"/>
    </source>
</evidence>
<reference evidence="12" key="1">
    <citation type="submission" date="2019-05" db="EMBL/GenBank/DDBJ databases">
        <title>Annotation for the trematode Fasciolopsis buski.</title>
        <authorList>
            <person name="Choi Y.-J."/>
        </authorList>
    </citation>
    <scope>NUCLEOTIDE SEQUENCE</scope>
    <source>
        <strain evidence="12">HT</strain>
        <tissue evidence="12">Whole worm</tissue>
    </source>
</reference>
<dbReference type="Gene3D" id="2.130.10.10">
    <property type="entry name" value="YVTN repeat-like/Quinoprotein amine dehydrogenase"/>
    <property type="match status" value="1"/>
</dbReference>
<evidence type="ECO:0000256" key="5">
    <source>
        <dbReference type="ARBA" id="ARBA00020267"/>
    </source>
</evidence>
<dbReference type="InterPro" id="IPR001680">
    <property type="entry name" value="WD40_rpt"/>
</dbReference>
<dbReference type="SMART" id="SM00320">
    <property type="entry name" value="WD40"/>
    <property type="match status" value="2"/>
</dbReference>
<sequence>MTATTDILDNTHTHQCNDSIRCVYTSACVNHRSGCISVLPLRTTTSDTTSVLAFGSSHAICLSVGICAELDSPDGSDLQSIVPMFRIFEVLHGHDAPVVAVRWISSSNVIDSSVAFRLLASLDATGKLLLWCCHVNDIVLTADPVISSCCHVVLDLHLPNGCTPSAVDGCMVTSRTDSHPDLISFALDVTANTALYSWHTHLSVGADRPSVVYTSDPVIVQRKPAMCLCIRSVCWPLMAQCAPSTSGDCSLHMMFVGLDNGNIEVWVEHIPSFSVPTTTEPRKFIHSATLFGHTDWVRCLDICTKQKGFTPSAFLVSGSQDHIIRIWRLYGPDSHRSFSEENRSTLKVRDLSL</sequence>
<dbReference type="GO" id="GO:0002098">
    <property type="term" value="P:tRNA wobble uridine modification"/>
    <property type="evidence" value="ECO:0007669"/>
    <property type="project" value="InterPro"/>
</dbReference>
<dbReference type="InterPro" id="IPR015943">
    <property type="entry name" value="WD40/YVTN_repeat-like_dom_sf"/>
</dbReference>
<protein>
    <recommendedName>
        <fullName evidence="5">Elongator complex protein 2</fullName>
    </recommendedName>
</protein>
<dbReference type="PROSITE" id="PS50082">
    <property type="entry name" value="WD_REPEATS_2"/>
    <property type="match status" value="1"/>
</dbReference>
<gene>
    <name evidence="12" type="ORF">FBUS_08669</name>
</gene>
<dbReference type="PANTHER" id="PTHR44111">
    <property type="entry name" value="ELONGATOR COMPLEX PROTEIN 2"/>
    <property type="match status" value="1"/>
</dbReference>